<protein>
    <recommendedName>
        <fullName evidence="5">Attractin/MKLN-like beta-propeller domain-containing protein</fullName>
    </recommendedName>
</protein>
<evidence type="ECO:0000256" key="3">
    <source>
        <dbReference type="SAM" id="Phobius"/>
    </source>
</evidence>
<keyword evidence="7" id="KW-1185">Reference proteome</keyword>
<organism evidence="6">
    <name type="scientific">Absidia glauca</name>
    <name type="common">Pin mould</name>
    <dbReference type="NCBI Taxonomy" id="4829"/>
    <lineage>
        <taxon>Eukaryota</taxon>
        <taxon>Fungi</taxon>
        <taxon>Fungi incertae sedis</taxon>
        <taxon>Mucoromycota</taxon>
        <taxon>Mucoromycotina</taxon>
        <taxon>Mucoromycetes</taxon>
        <taxon>Mucorales</taxon>
        <taxon>Cunninghamellaceae</taxon>
        <taxon>Absidia</taxon>
    </lineage>
</organism>
<dbReference type="STRING" id="4829.A0A168NH81"/>
<dbReference type="OMA" id="NNDHIFN"/>
<dbReference type="InterPro" id="IPR015915">
    <property type="entry name" value="Kelch-typ_b-propeller"/>
</dbReference>
<name>A0A168NH81_ABSGL</name>
<dbReference type="InterPro" id="IPR056737">
    <property type="entry name" value="Beta-prop_ATRN-MKLN-like"/>
</dbReference>
<keyword evidence="1" id="KW-0880">Kelch repeat</keyword>
<keyword evidence="3" id="KW-1133">Transmembrane helix</keyword>
<feature type="signal peptide" evidence="4">
    <location>
        <begin position="1"/>
        <end position="17"/>
    </location>
</feature>
<sequence length="510" mass="55244">MVHAVSLSFAATMGVRAYLGCALLQTQLHCFGGFTGTDSGSSSTYTNAAADHFYLDMATFDFADTSNAMSNWTIAKDAFPLEPTGFVFAASLNQSKLLTFGGATNSGSDLLNPFMEFDSSNNSWTPLSSYGNYTRFGSLVTLDDSPKVWTWVKFKRNATYNATSSVYEFDFQKLQWTQFPGDPNTYTRYQHSSTLIPSRNIIYIIGGMNRNPGGVDFGADMLEIRTFDTVASTWGAIRGSVSNSQNITPRNFHTATYIANTTVILIYGGDASDTIDTAILTDYAYLYDYANNVYTPLSFEAGQGAGARTGHVAVAYSLYVIIMFGVNSKHELLQDLHVLNMTNATSPTWIGAPLLPPSFPIGSGPGLSSGAIAGIVVAAVVASISLTAAIIFIMYRKRKQQKEFELETTDPRRLSMTESIILADKAKGYYNLTTMSQVQSPTSEAGYSIPGLPMTSSGPQTIISAGTATVVNDQFVYNTSPPTSPTFHHEPIKPFFAEDGLNRAKPDGDC</sequence>
<dbReference type="SUPFAM" id="SSF117281">
    <property type="entry name" value="Kelch motif"/>
    <property type="match status" value="1"/>
</dbReference>
<dbReference type="Pfam" id="PF24981">
    <property type="entry name" value="Beta-prop_ATRN-LZTR1"/>
    <property type="match status" value="1"/>
</dbReference>
<keyword evidence="3" id="KW-0812">Transmembrane</keyword>
<evidence type="ECO:0000256" key="4">
    <source>
        <dbReference type="SAM" id="SignalP"/>
    </source>
</evidence>
<dbReference type="PANTHER" id="PTHR46093:SF18">
    <property type="entry name" value="FIBRONECTIN TYPE-III DOMAIN-CONTAINING PROTEIN"/>
    <property type="match status" value="1"/>
</dbReference>
<dbReference type="PANTHER" id="PTHR46093">
    <property type="entry name" value="ACYL-COA-BINDING DOMAIN-CONTAINING PROTEIN 5"/>
    <property type="match status" value="1"/>
</dbReference>
<keyword evidence="4" id="KW-0732">Signal</keyword>
<dbReference type="EMBL" id="LT553219">
    <property type="protein sequence ID" value="SAM00547.1"/>
    <property type="molecule type" value="Genomic_DNA"/>
</dbReference>
<proteinExistence type="predicted"/>
<dbReference type="InParanoid" id="A0A168NH81"/>
<dbReference type="OrthoDB" id="2363417at2759"/>
<evidence type="ECO:0000256" key="1">
    <source>
        <dbReference type="ARBA" id="ARBA00022441"/>
    </source>
</evidence>
<evidence type="ECO:0000313" key="7">
    <source>
        <dbReference type="Proteomes" id="UP000078561"/>
    </source>
</evidence>
<keyword evidence="3" id="KW-0472">Membrane</keyword>
<dbReference type="Gene3D" id="2.120.10.80">
    <property type="entry name" value="Kelch-type beta propeller"/>
    <property type="match status" value="2"/>
</dbReference>
<evidence type="ECO:0000256" key="2">
    <source>
        <dbReference type="ARBA" id="ARBA00022737"/>
    </source>
</evidence>
<reference evidence="6" key="1">
    <citation type="submission" date="2016-04" db="EMBL/GenBank/DDBJ databases">
        <authorList>
            <person name="Evans L.H."/>
            <person name="Alamgir A."/>
            <person name="Owens N."/>
            <person name="Weber N.D."/>
            <person name="Virtaneva K."/>
            <person name="Barbian K."/>
            <person name="Babar A."/>
            <person name="Rosenke K."/>
        </authorList>
    </citation>
    <scope>NUCLEOTIDE SEQUENCE [LARGE SCALE GENOMIC DNA]</scope>
    <source>
        <strain evidence="6">CBS 101.48</strain>
    </source>
</reference>
<feature type="transmembrane region" description="Helical" evidence="3">
    <location>
        <begin position="371"/>
        <end position="395"/>
    </location>
</feature>
<feature type="chain" id="PRO_5007899286" description="Attractin/MKLN-like beta-propeller domain-containing protein" evidence="4">
    <location>
        <begin position="18"/>
        <end position="510"/>
    </location>
</feature>
<evidence type="ECO:0000259" key="5">
    <source>
        <dbReference type="Pfam" id="PF24981"/>
    </source>
</evidence>
<feature type="domain" description="Attractin/MKLN-like beta-propeller" evidence="5">
    <location>
        <begin position="72"/>
        <end position="329"/>
    </location>
</feature>
<evidence type="ECO:0000313" key="6">
    <source>
        <dbReference type="EMBL" id="SAM00547.1"/>
    </source>
</evidence>
<accession>A0A168NH81</accession>
<dbReference type="Proteomes" id="UP000078561">
    <property type="component" value="Unassembled WGS sequence"/>
</dbReference>
<keyword evidence="2" id="KW-0677">Repeat</keyword>
<dbReference type="AlphaFoldDB" id="A0A168NH81"/>
<gene>
    <name evidence="6" type="primary">ABSGL_06235.1 scaffold 7705</name>
</gene>